<evidence type="ECO:0000313" key="2">
    <source>
        <dbReference type="Proteomes" id="UP000037939"/>
    </source>
</evidence>
<evidence type="ECO:0000313" key="1">
    <source>
        <dbReference type="EMBL" id="KPC53007.1"/>
    </source>
</evidence>
<reference evidence="1 2" key="1">
    <citation type="submission" date="2015-07" db="EMBL/GenBank/DDBJ databases">
        <title>Draft genome sequence of the Amantichitinum ursilacus IGB-41, a new chitin-degrading bacterium.</title>
        <authorList>
            <person name="Kirstahler P."/>
            <person name="Guenther M."/>
            <person name="Grumaz C."/>
            <person name="Rupp S."/>
            <person name="Zibek S."/>
            <person name="Sohn K."/>
        </authorList>
    </citation>
    <scope>NUCLEOTIDE SEQUENCE [LARGE SCALE GENOMIC DNA]</scope>
    <source>
        <strain evidence="1 2">IGB-41</strain>
    </source>
</reference>
<dbReference type="STRING" id="857265.WG78_10970"/>
<name>A0A0N0XJ62_9NEIS</name>
<sequence>MTPALPVLPPRNVGILSRAVPGLSGFTAVGEIYDERLAPRTVYLKAFPATSRGLINEIIYWMLCEYLDITCPTAAWVILVEPHHLRSLWPNTRWPDGLTPCWATQEIANTGPETMPVTQSPLVAQELAKWPEVWNVIALHEWLANADGNMGNFVRLARRRFAAIDGAEIFGGQNWTGESLARIGYIHNKLAHIVGAIKDHQVDPSAALQVMNETRRHGHALLTLEQELLRWLSTLCGPTEAHLAADFLKQRVGLGNTRWHKQDYIKTL</sequence>
<gene>
    <name evidence="1" type="ORF">WG78_10970</name>
</gene>
<proteinExistence type="predicted"/>
<dbReference type="RefSeq" id="WP_053937844.1">
    <property type="nucleotide sequence ID" value="NZ_LAQT01000008.1"/>
</dbReference>
<comment type="caution">
    <text evidence="1">The sequence shown here is derived from an EMBL/GenBank/DDBJ whole genome shotgun (WGS) entry which is preliminary data.</text>
</comment>
<dbReference type="AlphaFoldDB" id="A0A0N0XJ62"/>
<dbReference type="OrthoDB" id="9181108at2"/>
<organism evidence="1 2">
    <name type="scientific">Amantichitinum ursilacus</name>
    <dbReference type="NCBI Taxonomy" id="857265"/>
    <lineage>
        <taxon>Bacteria</taxon>
        <taxon>Pseudomonadati</taxon>
        <taxon>Pseudomonadota</taxon>
        <taxon>Betaproteobacteria</taxon>
        <taxon>Neisseriales</taxon>
        <taxon>Chitinibacteraceae</taxon>
        <taxon>Amantichitinum</taxon>
    </lineage>
</organism>
<protein>
    <submittedName>
        <fullName evidence="1">Uncharacterized protein</fullName>
    </submittedName>
</protein>
<keyword evidence="2" id="KW-1185">Reference proteome</keyword>
<accession>A0A0N0XJ62</accession>
<dbReference type="EMBL" id="LAQT01000008">
    <property type="protein sequence ID" value="KPC53007.1"/>
    <property type="molecule type" value="Genomic_DNA"/>
</dbReference>
<dbReference type="Proteomes" id="UP000037939">
    <property type="component" value="Unassembled WGS sequence"/>
</dbReference>